<dbReference type="Pfam" id="PF00018">
    <property type="entry name" value="SH3_1"/>
    <property type="match status" value="1"/>
</dbReference>
<evidence type="ECO:0000256" key="1">
    <source>
        <dbReference type="ARBA" id="ARBA00022443"/>
    </source>
</evidence>
<feature type="domain" description="SH3" evidence="4">
    <location>
        <begin position="499"/>
        <end position="559"/>
    </location>
</feature>
<dbReference type="OrthoDB" id="5971719at2759"/>
<reference evidence="6" key="1">
    <citation type="submission" date="2022-07" db="EMBL/GenBank/DDBJ databases">
        <title>Phylogenomic reconstructions and comparative analyses of Kickxellomycotina fungi.</title>
        <authorList>
            <person name="Reynolds N.K."/>
            <person name="Stajich J.E."/>
            <person name="Barry K."/>
            <person name="Grigoriev I.V."/>
            <person name="Crous P."/>
            <person name="Smith M.E."/>
        </authorList>
    </citation>
    <scope>NUCLEOTIDE SEQUENCE</scope>
    <source>
        <strain evidence="6">BCRC 34489</strain>
    </source>
</reference>
<dbReference type="Gene3D" id="2.30.30.40">
    <property type="entry name" value="SH3 Domains"/>
    <property type="match status" value="1"/>
</dbReference>
<keyword evidence="1 2" id="KW-0728">SH3 domain</keyword>
<dbReference type="PANTHER" id="PTHR47174:SF1">
    <property type="entry name" value="REDUCED VIABILITY UPON STARVATION PROTEIN 167"/>
    <property type="match status" value="1"/>
</dbReference>
<name>A0A9W8LMY1_9FUNG</name>
<evidence type="ECO:0000313" key="7">
    <source>
        <dbReference type="Proteomes" id="UP001140172"/>
    </source>
</evidence>
<feature type="compositionally biased region" description="Low complexity" evidence="3">
    <location>
        <begin position="381"/>
        <end position="410"/>
    </location>
</feature>
<dbReference type="GO" id="GO:0051666">
    <property type="term" value="P:actin cortical patch localization"/>
    <property type="evidence" value="ECO:0007669"/>
    <property type="project" value="InterPro"/>
</dbReference>
<dbReference type="PROSITE" id="PS50002">
    <property type="entry name" value="SH3"/>
    <property type="match status" value="1"/>
</dbReference>
<dbReference type="GO" id="GO:0043332">
    <property type="term" value="C:mating projection tip"/>
    <property type="evidence" value="ECO:0007669"/>
    <property type="project" value="TreeGrafter"/>
</dbReference>
<feature type="compositionally biased region" description="Low complexity" evidence="3">
    <location>
        <begin position="427"/>
        <end position="444"/>
    </location>
</feature>
<feature type="region of interest" description="Disordered" evidence="3">
    <location>
        <begin position="313"/>
        <end position="500"/>
    </location>
</feature>
<evidence type="ECO:0000259" key="4">
    <source>
        <dbReference type="PROSITE" id="PS50002"/>
    </source>
</evidence>
<dbReference type="SUPFAM" id="SSF50044">
    <property type="entry name" value="SH3-domain"/>
    <property type="match status" value="1"/>
</dbReference>
<accession>A0A9W8LMY1</accession>
<dbReference type="PRINTS" id="PR00452">
    <property type="entry name" value="SH3DOMAIN"/>
</dbReference>
<dbReference type="SMART" id="SM00721">
    <property type="entry name" value="BAR"/>
    <property type="match status" value="1"/>
</dbReference>
<dbReference type="GO" id="GO:0006897">
    <property type="term" value="P:endocytosis"/>
    <property type="evidence" value="ECO:0007669"/>
    <property type="project" value="InterPro"/>
</dbReference>
<evidence type="ECO:0000256" key="2">
    <source>
        <dbReference type="PROSITE-ProRule" id="PRU00192"/>
    </source>
</evidence>
<dbReference type="GO" id="GO:1990528">
    <property type="term" value="C:Rvs161p-Rvs167p complex"/>
    <property type="evidence" value="ECO:0007669"/>
    <property type="project" value="TreeGrafter"/>
</dbReference>
<dbReference type="InterPro" id="IPR027267">
    <property type="entry name" value="AH/BAR_dom_sf"/>
</dbReference>
<dbReference type="SMART" id="SM00326">
    <property type="entry name" value="SH3"/>
    <property type="match status" value="1"/>
</dbReference>
<dbReference type="GO" id="GO:0008289">
    <property type="term" value="F:lipid binding"/>
    <property type="evidence" value="ECO:0007669"/>
    <property type="project" value="TreeGrafter"/>
</dbReference>
<evidence type="ECO:0000313" key="6">
    <source>
        <dbReference type="EMBL" id="KAJ2787046.1"/>
    </source>
</evidence>
<dbReference type="Gene3D" id="1.20.1270.60">
    <property type="entry name" value="Arfaptin homology (AH) domain/BAR domain"/>
    <property type="match status" value="1"/>
</dbReference>
<sequence>MSWKGFKKALERMPHQLQSKIGRGSGTTDPEYDELTQRFVQLENDTKGLFEQTAQFRDSIRSMLVYQISYLEQILAVYRPISTDPDGIAQPVGSYVDEGASPELLRVAEEFHSRVMGIKTRVDPQLEALDLTVVGPIQEMMAMMRNVHRVMQKRDHKKIDYDRFKSAVEKAEAKEGTEGHRRLGEEKAYQKHAAQYQEASRQYVYFNDMLKAELRQLLDLRQAFIDPIFVKFFRMQHHLYSSLFHQFSDAARNCPAFDLSTPVIVGWQQKWGRAEQTLGSIDLWGQGHMVVEPLNVQETSKGVFNTFKGTFKKKDKSETPSAASVFNGESPQPPQVPAASSQYGTVAPYGSGGSPNPGAPGAGPYGAAGAAAASPYPPPSSAAGPPGAPGAGPYAGAAGGYPPASGAQPPKASPYGSYQSSFPQDRSNSVASSTSAAAPPKDSPYGNYQSSFPPAEAGPSSASYGSPMQQHSGAPPPAYGTGPAVAPPPEKPRVSPPGNNVQFVEALYDYSSQTQGDLSFKEGDRIELLKRTAAKDDWWTGRLNGVVGVFPGTYVSDPK</sequence>
<dbReference type="InterPro" id="IPR001452">
    <property type="entry name" value="SH3_domain"/>
</dbReference>
<dbReference type="GO" id="GO:0097320">
    <property type="term" value="P:plasma membrane tubulation"/>
    <property type="evidence" value="ECO:0007669"/>
    <property type="project" value="TreeGrafter"/>
</dbReference>
<dbReference type="PANTHER" id="PTHR47174">
    <property type="entry name" value="BRIDGING INTEGRATOR 3"/>
    <property type="match status" value="1"/>
</dbReference>
<dbReference type="PROSITE" id="PS51021">
    <property type="entry name" value="BAR"/>
    <property type="match status" value="1"/>
</dbReference>
<dbReference type="FunFam" id="2.30.30.40:FF:000100">
    <property type="entry name" value="SH3 domain-containing YSC84-like protein 1"/>
    <property type="match status" value="1"/>
</dbReference>
<proteinExistence type="predicted"/>
<dbReference type="AlphaFoldDB" id="A0A9W8LMY1"/>
<feature type="compositionally biased region" description="Polar residues" evidence="3">
    <location>
        <begin position="460"/>
        <end position="472"/>
    </location>
</feature>
<comment type="caution">
    <text evidence="6">The sequence shown here is derived from an EMBL/GenBank/DDBJ whole genome shotgun (WGS) entry which is preliminary data.</text>
</comment>
<dbReference type="SUPFAM" id="SSF103657">
    <property type="entry name" value="BAR/IMD domain-like"/>
    <property type="match status" value="1"/>
</dbReference>
<protein>
    <submittedName>
        <fullName evidence="6">BAR adaptor protein Hob1</fullName>
    </submittedName>
</protein>
<dbReference type="GO" id="GO:0015629">
    <property type="term" value="C:actin cytoskeleton"/>
    <property type="evidence" value="ECO:0007669"/>
    <property type="project" value="TreeGrafter"/>
</dbReference>
<dbReference type="Pfam" id="PF03114">
    <property type="entry name" value="BAR"/>
    <property type="match status" value="1"/>
</dbReference>
<dbReference type="EMBL" id="JANBUM010000035">
    <property type="protein sequence ID" value="KAJ2787046.1"/>
    <property type="molecule type" value="Genomic_DNA"/>
</dbReference>
<dbReference type="GO" id="GO:0031097">
    <property type="term" value="C:medial cortex"/>
    <property type="evidence" value="ECO:0007669"/>
    <property type="project" value="TreeGrafter"/>
</dbReference>
<feature type="compositionally biased region" description="Polar residues" evidence="3">
    <location>
        <begin position="319"/>
        <end position="329"/>
    </location>
</feature>
<dbReference type="InterPro" id="IPR036028">
    <property type="entry name" value="SH3-like_dom_sf"/>
</dbReference>
<keyword evidence="7" id="KW-1185">Reference proteome</keyword>
<feature type="compositionally biased region" description="Polar residues" evidence="3">
    <location>
        <begin position="416"/>
        <end position="426"/>
    </location>
</feature>
<evidence type="ECO:0000256" key="3">
    <source>
        <dbReference type="SAM" id="MobiDB-lite"/>
    </source>
</evidence>
<evidence type="ECO:0000259" key="5">
    <source>
        <dbReference type="PROSITE" id="PS51021"/>
    </source>
</evidence>
<feature type="domain" description="BAR" evidence="5">
    <location>
        <begin position="17"/>
        <end position="263"/>
    </location>
</feature>
<dbReference type="InterPro" id="IPR004148">
    <property type="entry name" value="BAR_dom"/>
</dbReference>
<gene>
    <name evidence="6" type="primary">hob1</name>
    <name evidence="6" type="ORF">GGI15_001034</name>
</gene>
<dbReference type="InterPro" id="IPR046982">
    <property type="entry name" value="BIN3/RVS161-like"/>
</dbReference>
<organism evidence="6 7">
    <name type="scientific">Coemansia interrupta</name>
    <dbReference type="NCBI Taxonomy" id="1126814"/>
    <lineage>
        <taxon>Eukaryota</taxon>
        <taxon>Fungi</taxon>
        <taxon>Fungi incertae sedis</taxon>
        <taxon>Zoopagomycota</taxon>
        <taxon>Kickxellomycotina</taxon>
        <taxon>Kickxellomycetes</taxon>
        <taxon>Kickxellales</taxon>
        <taxon>Kickxellaceae</taxon>
        <taxon>Coemansia</taxon>
    </lineage>
</organism>
<dbReference type="Proteomes" id="UP001140172">
    <property type="component" value="Unassembled WGS sequence"/>
</dbReference>
<feature type="compositionally biased region" description="Gly residues" evidence="3">
    <location>
        <begin position="350"/>
        <end position="366"/>
    </location>
</feature>